<dbReference type="InterPro" id="IPR011051">
    <property type="entry name" value="RmlC_Cupin_sf"/>
</dbReference>
<feature type="compositionally biased region" description="Low complexity" evidence="2">
    <location>
        <begin position="7"/>
        <end position="19"/>
    </location>
</feature>
<dbReference type="CDD" id="cd02209">
    <property type="entry name" value="cupin_XRE_C"/>
    <property type="match status" value="1"/>
</dbReference>
<dbReference type="Pfam" id="PF01381">
    <property type="entry name" value="HTH_3"/>
    <property type="match status" value="1"/>
</dbReference>
<keyword evidence="5" id="KW-1185">Reference proteome</keyword>
<evidence type="ECO:0000259" key="3">
    <source>
        <dbReference type="PROSITE" id="PS50943"/>
    </source>
</evidence>
<keyword evidence="1" id="KW-0238">DNA-binding</keyword>
<evidence type="ECO:0000313" key="4">
    <source>
        <dbReference type="EMBL" id="GAA6194998.1"/>
    </source>
</evidence>
<reference evidence="4 5" key="1">
    <citation type="submission" date="2024-04" db="EMBL/GenBank/DDBJ databases">
        <title>Draft genome sequence of Pseudophaeobacter arcticus NBRC 116598.</title>
        <authorList>
            <person name="Miyakawa T."/>
            <person name="Kusuya Y."/>
            <person name="Miura T."/>
        </authorList>
    </citation>
    <scope>NUCLEOTIDE SEQUENCE [LARGE SCALE GENOMIC DNA]</scope>
    <source>
        <strain evidence="4 5">SU-CL00105</strain>
    </source>
</reference>
<name>A0ABQ0AGL2_9RHOB</name>
<gene>
    <name evidence="4" type="ORF">NBRC116598_04420</name>
</gene>
<feature type="domain" description="HTH cro/C1-type" evidence="3">
    <location>
        <begin position="28"/>
        <end position="82"/>
    </location>
</feature>
<dbReference type="Gene3D" id="2.60.120.10">
    <property type="entry name" value="Jelly Rolls"/>
    <property type="match status" value="1"/>
</dbReference>
<organism evidence="4 5">
    <name type="scientific">Pseudophaeobacter arcticus</name>
    <dbReference type="NCBI Taxonomy" id="385492"/>
    <lineage>
        <taxon>Bacteria</taxon>
        <taxon>Pseudomonadati</taxon>
        <taxon>Pseudomonadota</taxon>
        <taxon>Alphaproteobacteria</taxon>
        <taxon>Rhodobacterales</taxon>
        <taxon>Paracoccaceae</taxon>
        <taxon>Pseudophaeobacter</taxon>
    </lineage>
</organism>
<evidence type="ECO:0000256" key="2">
    <source>
        <dbReference type="SAM" id="MobiDB-lite"/>
    </source>
</evidence>
<dbReference type="Gene3D" id="1.10.260.40">
    <property type="entry name" value="lambda repressor-like DNA-binding domains"/>
    <property type="match status" value="1"/>
</dbReference>
<dbReference type="InterPro" id="IPR014710">
    <property type="entry name" value="RmlC-like_jellyroll"/>
</dbReference>
<dbReference type="EMBL" id="BAABWU010000001">
    <property type="protein sequence ID" value="GAA6194998.1"/>
    <property type="molecule type" value="Genomic_DNA"/>
</dbReference>
<evidence type="ECO:0000313" key="5">
    <source>
        <dbReference type="Proteomes" id="UP001441944"/>
    </source>
</evidence>
<feature type="region of interest" description="Disordered" evidence="2">
    <location>
        <begin position="1"/>
        <end position="23"/>
    </location>
</feature>
<dbReference type="Proteomes" id="UP001441944">
    <property type="component" value="Unassembled WGS sequence"/>
</dbReference>
<dbReference type="InterPro" id="IPR013096">
    <property type="entry name" value="Cupin_2"/>
</dbReference>
<evidence type="ECO:0000256" key="1">
    <source>
        <dbReference type="ARBA" id="ARBA00023125"/>
    </source>
</evidence>
<dbReference type="Pfam" id="PF07883">
    <property type="entry name" value="Cupin_2"/>
    <property type="match status" value="1"/>
</dbReference>
<dbReference type="SMART" id="SM00530">
    <property type="entry name" value="HTH_XRE"/>
    <property type="match status" value="1"/>
</dbReference>
<dbReference type="InterPro" id="IPR001387">
    <property type="entry name" value="Cro/C1-type_HTH"/>
</dbReference>
<dbReference type="RefSeq" id="WP_295446556.1">
    <property type="nucleotide sequence ID" value="NZ_BAABWU010000001.1"/>
</dbReference>
<sequence>MEPVQSEEAGLAPEAGEAPDGQVLGKMIRDARKEKGLTLEEAAKAAAIGRSTLSKIENNQTRPSFEIIRRLMQTLELETPQLFVQSAQSSISGRRDYTLSGRGEHQETKTYDHELLCTELTSKRMLPYISTIKARDVTEYDSWVRHRGEEFMYVISGDLVLYTEHYRPLSMTAGDSVYYDSGMGHGCVSTSAEDAKVLWVSLEI</sequence>
<dbReference type="InterPro" id="IPR010982">
    <property type="entry name" value="Lambda_DNA-bd_dom_sf"/>
</dbReference>
<dbReference type="PANTHER" id="PTHR46797">
    <property type="entry name" value="HTH-TYPE TRANSCRIPTIONAL REGULATOR"/>
    <property type="match status" value="1"/>
</dbReference>
<dbReference type="PANTHER" id="PTHR46797:SF20">
    <property type="entry name" value="BLR4304 PROTEIN"/>
    <property type="match status" value="1"/>
</dbReference>
<accession>A0ABQ0AGL2</accession>
<dbReference type="PROSITE" id="PS50943">
    <property type="entry name" value="HTH_CROC1"/>
    <property type="match status" value="1"/>
</dbReference>
<dbReference type="SUPFAM" id="SSF47413">
    <property type="entry name" value="lambda repressor-like DNA-binding domains"/>
    <property type="match status" value="1"/>
</dbReference>
<dbReference type="CDD" id="cd00093">
    <property type="entry name" value="HTH_XRE"/>
    <property type="match status" value="1"/>
</dbReference>
<proteinExistence type="predicted"/>
<comment type="caution">
    <text evidence="4">The sequence shown here is derived from an EMBL/GenBank/DDBJ whole genome shotgun (WGS) entry which is preliminary data.</text>
</comment>
<protein>
    <submittedName>
        <fullName evidence="4">XRE family transcriptional regulator</fullName>
    </submittedName>
</protein>
<dbReference type="SUPFAM" id="SSF51182">
    <property type="entry name" value="RmlC-like cupins"/>
    <property type="match status" value="1"/>
</dbReference>
<dbReference type="InterPro" id="IPR050807">
    <property type="entry name" value="TransReg_Diox_bact_type"/>
</dbReference>